<proteinExistence type="inferred from homology"/>
<evidence type="ECO:0000256" key="12">
    <source>
        <dbReference type="SAM" id="MobiDB-lite"/>
    </source>
</evidence>
<dbReference type="FunFam" id="3.10.20.90:FF:000031">
    <property type="entry name" value="Partitioning defective 6 homolog alpha"/>
    <property type="match status" value="1"/>
</dbReference>
<dbReference type="GO" id="GO:0051301">
    <property type="term" value="P:cell division"/>
    <property type="evidence" value="ECO:0007669"/>
    <property type="project" value="UniProtKB-KW"/>
</dbReference>
<feature type="compositionally biased region" description="Acidic residues" evidence="12">
    <location>
        <begin position="292"/>
        <end position="302"/>
    </location>
</feature>
<protein>
    <recommendedName>
        <fullName evidence="17">Par-6 family cell polarity regulator alpha</fullName>
    </recommendedName>
</protein>
<dbReference type="InterPro" id="IPR051741">
    <property type="entry name" value="PAR6_homolog"/>
</dbReference>
<dbReference type="GO" id="GO:0007098">
    <property type="term" value="P:centrosome cycle"/>
    <property type="evidence" value="ECO:0007669"/>
    <property type="project" value="TreeGrafter"/>
</dbReference>
<dbReference type="AlphaFoldDB" id="A0A9D3MJL2"/>
<dbReference type="Proteomes" id="UP001044222">
    <property type="component" value="Unassembled WGS sequence"/>
</dbReference>
<evidence type="ECO:0000259" key="13">
    <source>
        <dbReference type="PROSITE" id="PS50106"/>
    </source>
</evidence>
<dbReference type="InterPro" id="IPR053793">
    <property type="entry name" value="PB1-like"/>
</dbReference>
<dbReference type="SUPFAM" id="SSF50156">
    <property type="entry name" value="PDZ domain-like"/>
    <property type="match status" value="1"/>
</dbReference>
<evidence type="ECO:0000256" key="10">
    <source>
        <dbReference type="ARBA" id="ARBA00023136"/>
    </source>
</evidence>
<keyword evidence="10" id="KW-0472">Membrane</keyword>
<feature type="compositionally biased region" description="Low complexity" evidence="12">
    <location>
        <begin position="257"/>
        <end position="276"/>
    </location>
</feature>
<dbReference type="FunFam" id="2.30.42.10:FF:000030">
    <property type="entry name" value="Partitioning defective 6 homolog beta"/>
    <property type="match status" value="1"/>
</dbReference>
<comment type="caution">
    <text evidence="15">The sequence shown here is derived from an EMBL/GenBank/DDBJ whole genome shotgun (WGS) entry which is preliminary data.</text>
</comment>
<gene>
    <name evidence="15" type="ORF">ANANG_G00098940</name>
</gene>
<dbReference type="Gene3D" id="3.10.20.90">
    <property type="entry name" value="Phosphatidylinositol 3-kinase Catalytic Subunit, Chain A, domain 1"/>
    <property type="match status" value="1"/>
</dbReference>
<feature type="domain" description="PDZ" evidence="13">
    <location>
        <begin position="156"/>
        <end position="249"/>
    </location>
</feature>
<feature type="domain" description="PB1" evidence="14">
    <location>
        <begin position="15"/>
        <end position="95"/>
    </location>
</feature>
<evidence type="ECO:0000313" key="15">
    <source>
        <dbReference type="EMBL" id="KAG5848485.1"/>
    </source>
</evidence>
<dbReference type="GO" id="GO:0005938">
    <property type="term" value="C:cell cortex"/>
    <property type="evidence" value="ECO:0007669"/>
    <property type="project" value="TreeGrafter"/>
</dbReference>
<evidence type="ECO:0000256" key="3">
    <source>
        <dbReference type="ARBA" id="ARBA00004496"/>
    </source>
</evidence>
<keyword evidence="9" id="KW-0965">Cell junction</keyword>
<dbReference type="SMART" id="SM00666">
    <property type="entry name" value="PB1"/>
    <property type="match status" value="1"/>
</dbReference>
<dbReference type="InterPro" id="IPR000270">
    <property type="entry name" value="PB1_dom"/>
</dbReference>
<evidence type="ECO:0000256" key="1">
    <source>
        <dbReference type="ARBA" id="ARBA00004236"/>
    </source>
</evidence>
<dbReference type="PROSITE" id="PS50106">
    <property type="entry name" value="PDZ"/>
    <property type="match status" value="1"/>
</dbReference>
<dbReference type="PANTHER" id="PTHR14102">
    <property type="entry name" value="PAR-6-RELATED"/>
    <property type="match status" value="1"/>
</dbReference>
<keyword evidence="8" id="KW-0132">Cell division</keyword>
<evidence type="ECO:0000256" key="11">
    <source>
        <dbReference type="ARBA" id="ARBA00023306"/>
    </source>
</evidence>
<dbReference type="PANTHER" id="PTHR14102:SF9">
    <property type="entry name" value="PARTITIONING DEFECTIVE 6 HOMOLOG ALPHA"/>
    <property type="match status" value="1"/>
</dbReference>
<feature type="region of interest" description="Disordered" evidence="12">
    <location>
        <begin position="428"/>
        <end position="447"/>
    </location>
</feature>
<dbReference type="Pfam" id="PF00595">
    <property type="entry name" value="PDZ"/>
    <property type="match status" value="1"/>
</dbReference>
<evidence type="ECO:0000256" key="9">
    <source>
        <dbReference type="ARBA" id="ARBA00022949"/>
    </source>
</evidence>
<dbReference type="InterPro" id="IPR036034">
    <property type="entry name" value="PDZ_sf"/>
</dbReference>
<keyword evidence="11" id="KW-0131">Cell cycle</keyword>
<dbReference type="InterPro" id="IPR001478">
    <property type="entry name" value="PDZ"/>
</dbReference>
<dbReference type="SUPFAM" id="SSF54277">
    <property type="entry name" value="CAD &amp; PB1 domains"/>
    <property type="match status" value="1"/>
</dbReference>
<dbReference type="Gene3D" id="2.30.42.10">
    <property type="match status" value="1"/>
</dbReference>
<evidence type="ECO:0000256" key="2">
    <source>
        <dbReference type="ARBA" id="ARBA00004435"/>
    </source>
</evidence>
<organism evidence="15 16">
    <name type="scientific">Anguilla anguilla</name>
    <name type="common">European freshwater eel</name>
    <name type="synonym">Muraena anguilla</name>
    <dbReference type="NCBI Taxonomy" id="7936"/>
    <lineage>
        <taxon>Eukaryota</taxon>
        <taxon>Metazoa</taxon>
        <taxon>Chordata</taxon>
        <taxon>Craniata</taxon>
        <taxon>Vertebrata</taxon>
        <taxon>Euteleostomi</taxon>
        <taxon>Actinopterygii</taxon>
        <taxon>Neopterygii</taxon>
        <taxon>Teleostei</taxon>
        <taxon>Anguilliformes</taxon>
        <taxon>Anguillidae</taxon>
        <taxon>Anguilla</taxon>
    </lineage>
</organism>
<dbReference type="GO" id="GO:0007163">
    <property type="term" value="P:establishment or maintenance of cell polarity"/>
    <property type="evidence" value="ECO:0007669"/>
    <property type="project" value="TreeGrafter"/>
</dbReference>
<feature type="compositionally biased region" description="Basic residues" evidence="12">
    <location>
        <begin position="316"/>
        <end position="340"/>
    </location>
</feature>
<keyword evidence="16" id="KW-1185">Reference proteome</keyword>
<evidence type="ECO:0000256" key="4">
    <source>
        <dbReference type="ARBA" id="ARBA00008625"/>
    </source>
</evidence>
<keyword evidence="5" id="KW-0796">Tight junction</keyword>
<dbReference type="PROSITE" id="PS51745">
    <property type="entry name" value="PB1"/>
    <property type="match status" value="1"/>
</dbReference>
<dbReference type="GO" id="GO:0005923">
    <property type="term" value="C:bicellular tight junction"/>
    <property type="evidence" value="ECO:0007669"/>
    <property type="project" value="UniProtKB-SubCell"/>
</dbReference>
<evidence type="ECO:0008006" key="17">
    <source>
        <dbReference type="Google" id="ProtNLM"/>
    </source>
</evidence>
<evidence type="ECO:0000256" key="6">
    <source>
        <dbReference type="ARBA" id="ARBA00022475"/>
    </source>
</evidence>
<name>A0A9D3MJL2_ANGAN</name>
<feature type="compositionally biased region" description="Polar residues" evidence="12">
    <location>
        <begin position="277"/>
        <end position="291"/>
    </location>
</feature>
<dbReference type="SMART" id="SM00228">
    <property type="entry name" value="PDZ"/>
    <property type="match status" value="1"/>
</dbReference>
<dbReference type="GO" id="GO:0016324">
    <property type="term" value="C:apical plasma membrane"/>
    <property type="evidence" value="ECO:0007669"/>
    <property type="project" value="TreeGrafter"/>
</dbReference>
<dbReference type="Pfam" id="PF00564">
    <property type="entry name" value="PB1"/>
    <property type="match status" value="1"/>
</dbReference>
<feature type="compositionally biased region" description="Low complexity" evidence="12">
    <location>
        <begin position="369"/>
        <end position="392"/>
    </location>
</feature>
<evidence type="ECO:0000256" key="5">
    <source>
        <dbReference type="ARBA" id="ARBA00022427"/>
    </source>
</evidence>
<comment type="similarity">
    <text evidence="4">Belongs to the PAR6 family.</text>
</comment>
<keyword evidence="6" id="KW-1003">Cell membrane</keyword>
<dbReference type="GO" id="GO:0060341">
    <property type="term" value="P:regulation of cellular localization"/>
    <property type="evidence" value="ECO:0007669"/>
    <property type="project" value="TreeGrafter"/>
</dbReference>
<dbReference type="CDD" id="cd06718">
    <property type="entry name" value="PDZ_Par6-like"/>
    <property type="match status" value="1"/>
</dbReference>
<evidence type="ECO:0000313" key="16">
    <source>
        <dbReference type="Proteomes" id="UP001044222"/>
    </source>
</evidence>
<dbReference type="GO" id="GO:0005634">
    <property type="term" value="C:nucleus"/>
    <property type="evidence" value="ECO:0007669"/>
    <property type="project" value="TreeGrafter"/>
</dbReference>
<evidence type="ECO:0000256" key="7">
    <source>
        <dbReference type="ARBA" id="ARBA00022490"/>
    </source>
</evidence>
<reference evidence="15" key="1">
    <citation type="submission" date="2021-01" db="EMBL/GenBank/DDBJ databases">
        <title>A chromosome-scale assembly of European eel, Anguilla anguilla.</title>
        <authorList>
            <person name="Henkel C."/>
            <person name="Jong-Raadsen S.A."/>
            <person name="Dufour S."/>
            <person name="Weltzien F.-A."/>
            <person name="Palstra A.P."/>
            <person name="Pelster B."/>
            <person name="Spaink H.P."/>
            <person name="Van Den Thillart G.E."/>
            <person name="Jansen H."/>
            <person name="Zahm M."/>
            <person name="Klopp C."/>
            <person name="Cedric C."/>
            <person name="Louis A."/>
            <person name="Berthelot C."/>
            <person name="Parey E."/>
            <person name="Roest Crollius H."/>
            <person name="Montfort J."/>
            <person name="Robinson-Rechavi M."/>
            <person name="Bucao C."/>
            <person name="Bouchez O."/>
            <person name="Gislard M."/>
            <person name="Lluch J."/>
            <person name="Milhes M."/>
            <person name="Lampietro C."/>
            <person name="Lopez Roques C."/>
            <person name="Donnadieu C."/>
            <person name="Braasch I."/>
            <person name="Desvignes T."/>
            <person name="Postlethwait J."/>
            <person name="Bobe J."/>
            <person name="Guiguen Y."/>
            <person name="Dirks R."/>
        </authorList>
    </citation>
    <scope>NUCLEOTIDE SEQUENCE</scope>
    <source>
        <strain evidence="15">Tag_6206</strain>
        <tissue evidence="15">Liver</tissue>
    </source>
</reference>
<accession>A0A9D3MJL2</accession>
<feature type="compositionally biased region" description="Polar residues" evidence="12">
    <location>
        <begin position="433"/>
        <end position="443"/>
    </location>
</feature>
<keyword evidence="7" id="KW-0963">Cytoplasm</keyword>
<evidence type="ECO:0000256" key="8">
    <source>
        <dbReference type="ARBA" id="ARBA00022618"/>
    </source>
</evidence>
<dbReference type="CDD" id="cd06403">
    <property type="entry name" value="PB1_Par6"/>
    <property type="match status" value="1"/>
</dbReference>
<dbReference type="InterPro" id="IPR034868">
    <property type="entry name" value="PB1_Par6"/>
</dbReference>
<sequence length="498" mass="55408">MSRRQRTPLRTADNVIEVKSKFEAEYRRFALKRSGTSGFQEFYQLLQSIHRIPGVDVLLGYADIHGDLLPINNDDNYNKALSSANPLLRIIIQKRDVDEPVVFATNSLQRKKKGLPGLRPAQQGKGKPALLIGLPQDFRQISSIIDVDILPETHRRVRLHKHGSDKPLGFYIRDGVSVRVSPQGVEKVPGVFISRLVRGGLAESTGLLGVNDEILEVNGIEVEGKSLDQVTDMMVANSHNLIVTVKPANQRNNVVRGSKASGNSSGSGFSHDSTPSPASQYVSHYSNSTAEGESDEDGDLIIESDSLPPYLPARPLRQRRRRRRPRQRLVPRRRRRRRRWGCGPSPRAPPCTAARSQTARPPSAPSTPPRTTAAPPGPAAARRACARTATSSHCEAPPPLLPPLHREGPAPSLSPALSDQTTPMFLKEEEESAQPTNGNNSNKNQEKQFHFPWKYPLLFEKIYELINTSFLQHNRHYIKKVLPFFGLKVPDVCSMHLK</sequence>
<feature type="region of interest" description="Disordered" evidence="12">
    <location>
        <begin position="247"/>
        <end position="418"/>
    </location>
</feature>
<evidence type="ECO:0000259" key="14">
    <source>
        <dbReference type="PROSITE" id="PS51745"/>
    </source>
</evidence>
<dbReference type="EMBL" id="JAFIRN010000005">
    <property type="protein sequence ID" value="KAG5848485.1"/>
    <property type="molecule type" value="Genomic_DNA"/>
</dbReference>
<comment type="subcellular location">
    <subcellularLocation>
        <location evidence="2">Cell junction</location>
        <location evidence="2">Tight junction</location>
    </subcellularLocation>
    <subcellularLocation>
        <location evidence="1">Cell membrane</location>
    </subcellularLocation>
    <subcellularLocation>
        <location evidence="3">Cytoplasm</location>
    </subcellularLocation>
</comment>